<dbReference type="AlphaFoldDB" id="A0A4Z2IXL5"/>
<dbReference type="EMBL" id="SRLO01000040">
    <property type="protein sequence ID" value="TNN82274.1"/>
    <property type="molecule type" value="Genomic_DNA"/>
</dbReference>
<evidence type="ECO:0000313" key="1">
    <source>
        <dbReference type="EMBL" id="TNN82274.1"/>
    </source>
</evidence>
<proteinExistence type="predicted"/>
<protein>
    <submittedName>
        <fullName evidence="1">Uncharacterized protein</fullName>
    </submittedName>
</protein>
<sequence>MLLFSQAPHGVLREATGVKCDTVTPVLGAGTDGRDFACICSSGAPWRTGLSNSWQRCQDSALLLCLGMPEMDLKEREIGIQIGGGKAVQYYYHFLFLWSQGSSGSELRGVLAARRLRWAKTVEWGEKS</sequence>
<gene>
    <name evidence="1" type="ORF">EYF80_007394</name>
</gene>
<keyword evidence="2" id="KW-1185">Reference proteome</keyword>
<accession>A0A4Z2IXL5</accession>
<organism evidence="1 2">
    <name type="scientific">Liparis tanakae</name>
    <name type="common">Tanaka's snailfish</name>
    <dbReference type="NCBI Taxonomy" id="230148"/>
    <lineage>
        <taxon>Eukaryota</taxon>
        <taxon>Metazoa</taxon>
        <taxon>Chordata</taxon>
        <taxon>Craniata</taxon>
        <taxon>Vertebrata</taxon>
        <taxon>Euteleostomi</taxon>
        <taxon>Actinopterygii</taxon>
        <taxon>Neopterygii</taxon>
        <taxon>Teleostei</taxon>
        <taxon>Neoteleostei</taxon>
        <taxon>Acanthomorphata</taxon>
        <taxon>Eupercaria</taxon>
        <taxon>Perciformes</taxon>
        <taxon>Cottioidei</taxon>
        <taxon>Cottales</taxon>
        <taxon>Liparidae</taxon>
        <taxon>Liparis</taxon>
    </lineage>
</organism>
<reference evidence="1 2" key="1">
    <citation type="submission" date="2019-03" db="EMBL/GenBank/DDBJ databases">
        <title>First draft genome of Liparis tanakae, snailfish: a comprehensive survey of snailfish specific genes.</title>
        <authorList>
            <person name="Kim W."/>
            <person name="Song I."/>
            <person name="Jeong J.-H."/>
            <person name="Kim D."/>
            <person name="Kim S."/>
            <person name="Ryu S."/>
            <person name="Song J.Y."/>
            <person name="Lee S.K."/>
        </authorList>
    </citation>
    <scope>NUCLEOTIDE SEQUENCE [LARGE SCALE GENOMIC DNA]</scope>
    <source>
        <tissue evidence="1">Muscle</tissue>
    </source>
</reference>
<evidence type="ECO:0000313" key="2">
    <source>
        <dbReference type="Proteomes" id="UP000314294"/>
    </source>
</evidence>
<comment type="caution">
    <text evidence="1">The sequence shown here is derived from an EMBL/GenBank/DDBJ whole genome shotgun (WGS) entry which is preliminary data.</text>
</comment>
<dbReference type="Proteomes" id="UP000314294">
    <property type="component" value="Unassembled WGS sequence"/>
</dbReference>
<name>A0A4Z2IXL5_9TELE</name>